<evidence type="ECO:0008006" key="5">
    <source>
        <dbReference type="Google" id="ProtNLM"/>
    </source>
</evidence>
<accession>A0ABS5YKU8</accession>
<organism evidence="3 4">
    <name type="scientific">Paractinoplanes bogorensis</name>
    <dbReference type="NCBI Taxonomy" id="1610840"/>
    <lineage>
        <taxon>Bacteria</taxon>
        <taxon>Bacillati</taxon>
        <taxon>Actinomycetota</taxon>
        <taxon>Actinomycetes</taxon>
        <taxon>Micromonosporales</taxon>
        <taxon>Micromonosporaceae</taxon>
        <taxon>Paractinoplanes</taxon>
    </lineage>
</organism>
<sequence length="485" mass="48251">MRRPAYRRAAATPSGRNRRLFAAGAVIAALGAAVGFASLSGAAENGQPEGSGAGKVVNGQVILTDTCVDSNLSPHTGFQEGSRCISTEFGEVGEAKDNPSLLITNAPRAVAVNAPFSLTISTRNLIRDRFLAAGKGGYYVESSVLKDGLVRGHFHTACRMLPNTDEAPAPDPVPAFFVATEDSKGGATPDEVVIQVPGMPTEGTAQCSSWAGDGSHRTPMMVRANQTPAIDAVRITVGNAGGGNNGGGNNGGGNNGGGNNGGGNNGGGNNGGGNNGGGNNGGGNNGGGGGNNNGGNNGGGNNGGTPGTPNTTVSPTKPPTKAPTTPTTAPTVKDDFTPDPTKPANTPAKPPATTKPATKAPSTTKPATESGTGNTESGSNTGDEVEAPATTKAPKPKATTSSKAPAAGTDYTYEDGQFNSGNKAPVADQVAQVQADSAKKDDGSLLAKTGTNTVAVVGGAAVLLMIGLIIMALTRRRRLPGSTWE</sequence>
<dbReference type="EMBL" id="JAHKKG010000001">
    <property type="protein sequence ID" value="MBU2662580.1"/>
    <property type="molecule type" value="Genomic_DNA"/>
</dbReference>
<keyword evidence="2" id="KW-0812">Transmembrane</keyword>
<keyword evidence="2" id="KW-1133">Transmembrane helix</keyword>
<name>A0ABS5YKU8_9ACTN</name>
<proteinExistence type="predicted"/>
<keyword evidence="2" id="KW-0472">Membrane</keyword>
<dbReference type="RefSeq" id="WP_215784513.1">
    <property type="nucleotide sequence ID" value="NZ_JAHKKG010000001.1"/>
</dbReference>
<dbReference type="Proteomes" id="UP001519654">
    <property type="component" value="Unassembled WGS sequence"/>
</dbReference>
<protein>
    <recommendedName>
        <fullName evidence="5">LPXTG cell wall anchor domain-containing protein</fullName>
    </recommendedName>
</protein>
<evidence type="ECO:0000256" key="2">
    <source>
        <dbReference type="SAM" id="Phobius"/>
    </source>
</evidence>
<feature type="transmembrane region" description="Helical" evidence="2">
    <location>
        <begin position="454"/>
        <end position="473"/>
    </location>
</feature>
<feature type="compositionally biased region" description="Low complexity" evidence="1">
    <location>
        <begin position="338"/>
        <end position="407"/>
    </location>
</feature>
<dbReference type="CDD" id="cd12087">
    <property type="entry name" value="TM_EGFR-like"/>
    <property type="match status" value="1"/>
</dbReference>
<feature type="region of interest" description="Disordered" evidence="1">
    <location>
        <begin position="288"/>
        <end position="423"/>
    </location>
</feature>
<keyword evidence="4" id="KW-1185">Reference proteome</keyword>
<evidence type="ECO:0000313" key="3">
    <source>
        <dbReference type="EMBL" id="MBU2662580.1"/>
    </source>
</evidence>
<feature type="compositionally biased region" description="Low complexity" evidence="1">
    <location>
        <begin position="322"/>
        <end position="331"/>
    </location>
</feature>
<reference evidence="3 4" key="1">
    <citation type="submission" date="2021-06" db="EMBL/GenBank/DDBJ databases">
        <title>Actinoplanes lichenicola sp. nov., and Actinoplanes ovalisporus sp. nov., isolated from lichen in Thailand.</title>
        <authorList>
            <person name="Saeng-In P."/>
            <person name="Kanchanasin P."/>
            <person name="Yuki M."/>
            <person name="Kudo T."/>
            <person name="Ohkuma M."/>
            <person name="Phongsopitanun W."/>
            <person name="Tanasupawat S."/>
        </authorList>
    </citation>
    <scope>NUCLEOTIDE SEQUENCE [LARGE SCALE GENOMIC DNA]</scope>
    <source>
        <strain evidence="3 4">NBRC 110975</strain>
    </source>
</reference>
<gene>
    <name evidence="3" type="ORF">KOI35_03590</name>
</gene>
<comment type="caution">
    <text evidence="3">The sequence shown here is derived from an EMBL/GenBank/DDBJ whole genome shotgun (WGS) entry which is preliminary data.</text>
</comment>
<feature type="compositionally biased region" description="Gly residues" evidence="1">
    <location>
        <begin position="288"/>
        <end position="306"/>
    </location>
</feature>
<evidence type="ECO:0000256" key="1">
    <source>
        <dbReference type="SAM" id="MobiDB-lite"/>
    </source>
</evidence>
<evidence type="ECO:0000313" key="4">
    <source>
        <dbReference type="Proteomes" id="UP001519654"/>
    </source>
</evidence>